<dbReference type="EMBL" id="CP009048">
    <property type="protein sequence ID" value="AIL63520.1"/>
    <property type="molecule type" value="Genomic_DNA"/>
</dbReference>
<dbReference type="KEGG" id="palk:PSAKL28_43760"/>
<evidence type="ECO:0000313" key="3">
    <source>
        <dbReference type="EMBL" id="QGW79238.1"/>
    </source>
</evidence>
<keyword evidence="1" id="KW-0732">Signal</keyword>
<dbReference type="Proteomes" id="UP000028931">
    <property type="component" value="Chromosome"/>
</dbReference>
<dbReference type="EMBL" id="CP046621">
    <property type="protein sequence ID" value="QGW79238.1"/>
    <property type="molecule type" value="Genomic_DNA"/>
</dbReference>
<sequence length="63" mass="6638">MKKLLKASVAVAVVSGVALLSGCTGQVYNQPKNCSYDYLFHPSVSVSKIIGGCGPIDKLPQQQ</sequence>
<organism evidence="2 4">
    <name type="scientific">Pseudomonas alkylphenolica</name>
    <dbReference type="NCBI Taxonomy" id="237609"/>
    <lineage>
        <taxon>Bacteria</taxon>
        <taxon>Pseudomonadati</taxon>
        <taxon>Pseudomonadota</taxon>
        <taxon>Gammaproteobacteria</taxon>
        <taxon>Pseudomonadales</taxon>
        <taxon>Pseudomonadaceae</taxon>
        <taxon>Pseudomonas</taxon>
    </lineage>
</organism>
<feature type="signal peptide" evidence="1">
    <location>
        <begin position="1"/>
        <end position="29"/>
    </location>
</feature>
<dbReference type="InterPro" id="IPR025318">
    <property type="entry name" value="DUF4223"/>
</dbReference>
<evidence type="ECO:0000313" key="2">
    <source>
        <dbReference type="EMBL" id="AIL63520.1"/>
    </source>
</evidence>
<dbReference type="Pfam" id="PF13978">
    <property type="entry name" value="DUF4223"/>
    <property type="match status" value="1"/>
</dbReference>
<keyword evidence="5" id="KW-1185">Reference proteome</keyword>
<dbReference type="AlphaFoldDB" id="A0A077FGB2"/>
<dbReference type="RefSeq" id="WP_075226586.1">
    <property type="nucleotide sequence ID" value="NZ_CP009048.1"/>
</dbReference>
<reference evidence="2" key="1">
    <citation type="submission" date="2014-07" db="EMBL/GenBank/DDBJ databases">
        <authorList>
            <person name="Lee K."/>
            <person name="Lim J.Y."/>
            <person name="Hwang I."/>
        </authorList>
    </citation>
    <scope>NUCLEOTIDE SEQUENCE [LARGE SCALE GENOMIC DNA]</scope>
    <source>
        <strain evidence="2">KL28</strain>
    </source>
</reference>
<evidence type="ECO:0000256" key="1">
    <source>
        <dbReference type="SAM" id="SignalP"/>
    </source>
</evidence>
<dbReference type="PROSITE" id="PS51257">
    <property type="entry name" value="PROKAR_LIPOPROTEIN"/>
    <property type="match status" value="1"/>
</dbReference>
<keyword evidence="2" id="KW-0449">Lipoprotein</keyword>
<protein>
    <submittedName>
        <fullName evidence="3">DUF4223 domain-containing protein</fullName>
    </submittedName>
    <submittedName>
        <fullName evidence="2">Outer membrane lipoprotein</fullName>
    </submittedName>
</protein>
<evidence type="ECO:0000313" key="4">
    <source>
        <dbReference type="Proteomes" id="UP000028931"/>
    </source>
</evidence>
<dbReference type="HOGENOM" id="CLU_197401_0_0_6"/>
<reference evidence="3" key="2">
    <citation type="submission" date="2019-12" db="EMBL/GenBank/DDBJ databases">
        <title>Hybrid Genome Assemblies of two High G+C Isolates from Undergraduate Microbiology Courses.</title>
        <authorList>
            <person name="Ne Ville C.J."/>
            <person name="Enright D."/>
            <person name="Hernandez I."/>
            <person name="Dodsworth J."/>
            <person name="Orwin P.M."/>
        </authorList>
    </citation>
    <scope>NUCLEOTIDE SEQUENCE [LARGE SCALE GENOMIC DNA]</scope>
    <source>
        <strain evidence="3">Neo</strain>
    </source>
</reference>
<feature type="chain" id="PRO_5036289743" evidence="1">
    <location>
        <begin position="30"/>
        <end position="63"/>
    </location>
</feature>
<dbReference type="eggNOG" id="ENOG5032ZRK">
    <property type="taxonomic scope" value="Bacteria"/>
</dbReference>
<accession>A0A077FGB2</accession>
<dbReference type="Proteomes" id="UP000426235">
    <property type="component" value="Chromosome"/>
</dbReference>
<proteinExistence type="predicted"/>
<dbReference type="OrthoDB" id="6505928at2"/>
<evidence type="ECO:0000313" key="5">
    <source>
        <dbReference type="Proteomes" id="UP000426235"/>
    </source>
</evidence>
<gene>
    <name evidence="3" type="ORF">GPJ81_21915</name>
    <name evidence="2" type="ORF">PSAKL28_43760</name>
</gene>
<name>A0A077FGB2_9PSED</name>